<protein>
    <submittedName>
        <fullName evidence="2">Uncharacterized protein</fullName>
    </submittedName>
</protein>
<keyword evidence="1" id="KW-0732">Signal</keyword>
<evidence type="ECO:0000313" key="2">
    <source>
        <dbReference type="EMBL" id="MFB9106020.1"/>
    </source>
</evidence>
<comment type="caution">
    <text evidence="2">The sequence shown here is derived from an EMBL/GenBank/DDBJ whole genome shotgun (WGS) entry which is preliminary data.</text>
</comment>
<keyword evidence="3" id="KW-1185">Reference proteome</keyword>
<organism evidence="2 3">
    <name type="scientific">Algibacter miyuki</name>
    <dbReference type="NCBI Taxonomy" id="1306933"/>
    <lineage>
        <taxon>Bacteria</taxon>
        <taxon>Pseudomonadati</taxon>
        <taxon>Bacteroidota</taxon>
        <taxon>Flavobacteriia</taxon>
        <taxon>Flavobacteriales</taxon>
        <taxon>Flavobacteriaceae</taxon>
        <taxon>Algibacter</taxon>
    </lineage>
</organism>
<dbReference type="RefSeq" id="WP_290268486.1">
    <property type="nucleotide sequence ID" value="NZ_JAUFQP010000007.1"/>
</dbReference>
<feature type="chain" id="PRO_5045100830" evidence="1">
    <location>
        <begin position="26"/>
        <end position="143"/>
    </location>
</feature>
<evidence type="ECO:0000256" key="1">
    <source>
        <dbReference type="SAM" id="SignalP"/>
    </source>
</evidence>
<dbReference type="EMBL" id="JBHMFA010000010">
    <property type="protein sequence ID" value="MFB9106020.1"/>
    <property type="molecule type" value="Genomic_DNA"/>
</dbReference>
<evidence type="ECO:0000313" key="3">
    <source>
        <dbReference type="Proteomes" id="UP001589590"/>
    </source>
</evidence>
<proteinExistence type="predicted"/>
<name>A0ABV5H288_9FLAO</name>
<gene>
    <name evidence="2" type="ORF">ACFFU1_14015</name>
</gene>
<dbReference type="Proteomes" id="UP001589590">
    <property type="component" value="Unassembled WGS sequence"/>
</dbReference>
<feature type="signal peptide" evidence="1">
    <location>
        <begin position="1"/>
        <end position="25"/>
    </location>
</feature>
<accession>A0ABV5H288</accession>
<reference evidence="2 3" key="1">
    <citation type="submission" date="2024-09" db="EMBL/GenBank/DDBJ databases">
        <authorList>
            <person name="Sun Q."/>
            <person name="Mori K."/>
        </authorList>
    </citation>
    <scope>NUCLEOTIDE SEQUENCE [LARGE SCALE GENOMIC DNA]</scope>
    <source>
        <strain evidence="2 3">CECT 8300</strain>
    </source>
</reference>
<sequence>MKHSFAKYLFLLNLFLVTGFVNLYANTNAKTASFVQHTDTVDYTVETSVQQNVNHLVFYSTENNRTHNHLSEYIDAESFEEDNEEHLNSNLKLLSLGSAFTAIFYEQLLDALTCEIQEANQRYIFNCSKTSIRLHAKFQVFII</sequence>